<evidence type="ECO:0000259" key="8">
    <source>
        <dbReference type="SMART" id="SM00014"/>
    </source>
</evidence>
<evidence type="ECO:0000256" key="6">
    <source>
        <dbReference type="SAM" id="MobiDB-lite"/>
    </source>
</evidence>
<accession>A0ABP0B2B6</accession>
<feature type="transmembrane region" description="Helical" evidence="7">
    <location>
        <begin position="313"/>
        <end position="331"/>
    </location>
</feature>
<evidence type="ECO:0000256" key="2">
    <source>
        <dbReference type="ARBA" id="ARBA00008816"/>
    </source>
</evidence>
<name>A0ABP0B2B6_9PEZI</name>
<feature type="domain" description="Phosphatidic acid phosphatase type 2/haloperoxidase" evidence="8">
    <location>
        <begin position="196"/>
        <end position="355"/>
    </location>
</feature>
<feature type="transmembrane region" description="Helical" evidence="7">
    <location>
        <begin position="31"/>
        <end position="54"/>
    </location>
</feature>
<feature type="region of interest" description="Disordered" evidence="6">
    <location>
        <begin position="1"/>
        <end position="22"/>
    </location>
</feature>
<dbReference type="PANTHER" id="PTHR10165:SF84">
    <property type="entry name" value="PHOSPHATIDIC ACID PHOSPHATASE BETA"/>
    <property type="match status" value="1"/>
</dbReference>
<dbReference type="SMART" id="SM00014">
    <property type="entry name" value="acidPPc"/>
    <property type="match status" value="1"/>
</dbReference>
<organism evidence="9 10">
    <name type="scientific">Sporothrix eucalyptigena</name>
    <dbReference type="NCBI Taxonomy" id="1812306"/>
    <lineage>
        <taxon>Eukaryota</taxon>
        <taxon>Fungi</taxon>
        <taxon>Dikarya</taxon>
        <taxon>Ascomycota</taxon>
        <taxon>Pezizomycotina</taxon>
        <taxon>Sordariomycetes</taxon>
        <taxon>Sordariomycetidae</taxon>
        <taxon>Ophiostomatales</taxon>
        <taxon>Ophiostomataceae</taxon>
        <taxon>Sporothrix</taxon>
    </lineage>
</organism>
<evidence type="ECO:0000256" key="5">
    <source>
        <dbReference type="ARBA" id="ARBA00023136"/>
    </source>
</evidence>
<evidence type="ECO:0000256" key="1">
    <source>
        <dbReference type="ARBA" id="ARBA00004141"/>
    </source>
</evidence>
<evidence type="ECO:0000313" key="10">
    <source>
        <dbReference type="Proteomes" id="UP001642482"/>
    </source>
</evidence>
<keyword evidence="4 7" id="KW-1133">Transmembrane helix</keyword>
<proteinExistence type="inferred from homology"/>
<comment type="caution">
    <text evidence="9">The sequence shown here is derived from an EMBL/GenBank/DDBJ whole genome shotgun (WGS) entry which is preliminary data.</text>
</comment>
<protein>
    <recommendedName>
        <fullName evidence="8">Phosphatidic acid phosphatase type 2/haloperoxidase domain-containing protein</fullName>
    </recommendedName>
</protein>
<feature type="transmembrane region" description="Helical" evidence="7">
    <location>
        <begin position="111"/>
        <end position="132"/>
    </location>
</feature>
<dbReference type="Gene3D" id="1.20.144.10">
    <property type="entry name" value="Phosphatidic acid phosphatase type 2/haloperoxidase"/>
    <property type="match status" value="1"/>
</dbReference>
<feature type="transmembrane region" description="Helical" evidence="7">
    <location>
        <begin position="283"/>
        <end position="301"/>
    </location>
</feature>
<dbReference type="CDD" id="cd03390">
    <property type="entry name" value="PAP2_containing_1_like"/>
    <property type="match status" value="1"/>
</dbReference>
<evidence type="ECO:0000313" key="9">
    <source>
        <dbReference type="EMBL" id="CAK7213660.1"/>
    </source>
</evidence>
<evidence type="ECO:0000256" key="3">
    <source>
        <dbReference type="ARBA" id="ARBA00022692"/>
    </source>
</evidence>
<comment type="subcellular location">
    <subcellularLocation>
        <location evidence="1">Membrane</location>
        <topology evidence="1">Multi-pass membrane protein</topology>
    </subcellularLocation>
</comment>
<dbReference type="InterPro" id="IPR036938">
    <property type="entry name" value="PAP2/HPO_sf"/>
</dbReference>
<keyword evidence="10" id="KW-1185">Reference proteome</keyword>
<gene>
    <name evidence="9" type="ORF">SEUCBS140593_001920</name>
</gene>
<comment type="similarity">
    <text evidence="2">Belongs to the PA-phosphatase related phosphoesterase family.</text>
</comment>
<dbReference type="InterPro" id="IPR043216">
    <property type="entry name" value="PAP-like"/>
</dbReference>
<reference evidence="9 10" key="1">
    <citation type="submission" date="2024-01" db="EMBL/GenBank/DDBJ databases">
        <authorList>
            <person name="Allen C."/>
            <person name="Tagirdzhanova G."/>
        </authorList>
    </citation>
    <scope>NUCLEOTIDE SEQUENCE [LARGE SCALE GENOMIC DNA]</scope>
</reference>
<evidence type="ECO:0000256" key="7">
    <source>
        <dbReference type="SAM" id="Phobius"/>
    </source>
</evidence>
<feature type="transmembrane region" description="Helical" evidence="7">
    <location>
        <begin position="167"/>
        <end position="188"/>
    </location>
</feature>
<keyword evidence="5 7" id="KW-0472">Membrane</keyword>
<dbReference type="Proteomes" id="UP001642482">
    <property type="component" value="Unassembled WGS sequence"/>
</dbReference>
<sequence>MLSKAEQDQETQPGNDDPSQVTPVPNVGSSFFSRVITVVINIIQGFLNVIQMIVNFVQAAREMMPILCCCHGCCCCLCNHILHPLCFCSHRVMPLVRQFAVFAVKWIRYSWFDIATILTTTTTAGILFQLYLSKPPASRSFAVMTQNNDVVYPQFAFPLRDEILPSWLAILLGPFVPVVILLALQLYVRSFWDANNAIFGVLYSLSNSVVFQVIIKWLIGGLRPHFLDVCKPDLSLAKTLDRVKSPYNAAGFNNMYYTREICTGDPRLINDALSSMPSGHTTAAFAGFVFLSLYLNGKLKIFSNQHMQMWKMMLFYFPILVATLIGGALTIDAFHNWYDILAGAIIGTTMAFSAYRMTYAAVFDYRYNHIPLNRNRPFDYDAIKPGLSGFTHLDNSRF</sequence>
<dbReference type="Pfam" id="PF01569">
    <property type="entry name" value="PAP2"/>
    <property type="match status" value="1"/>
</dbReference>
<feature type="compositionally biased region" description="Polar residues" evidence="6">
    <location>
        <begin position="10"/>
        <end position="22"/>
    </location>
</feature>
<feature type="transmembrane region" description="Helical" evidence="7">
    <location>
        <begin position="200"/>
        <end position="219"/>
    </location>
</feature>
<keyword evidence="3 7" id="KW-0812">Transmembrane</keyword>
<feature type="transmembrane region" description="Helical" evidence="7">
    <location>
        <begin position="337"/>
        <end position="355"/>
    </location>
</feature>
<dbReference type="InterPro" id="IPR000326">
    <property type="entry name" value="PAP2/HPO"/>
</dbReference>
<dbReference type="SUPFAM" id="SSF48317">
    <property type="entry name" value="Acid phosphatase/Vanadium-dependent haloperoxidase"/>
    <property type="match status" value="1"/>
</dbReference>
<dbReference type="PANTHER" id="PTHR10165">
    <property type="entry name" value="LIPID PHOSPHATE PHOSPHATASE"/>
    <property type="match status" value="1"/>
</dbReference>
<dbReference type="EMBL" id="CAWUHD010000012">
    <property type="protein sequence ID" value="CAK7213660.1"/>
    <property type="molecule type" value="Genomic_DNA"/>
</dbReference>
<evidence type="ECO:0000256" key="4">
    <source>
        <dbReference type="ARBA" id="ARBA00022989"/>
    </source>
</evidence>